<feature type="domain" description="Organic solvent tolerance-like N-terminal" evidence="3">
    <location>
        <begin position="38"/>
        <end position="145"/>
    </location>
</feature>
<feature type="chain" id="PRO_5020679196" evidence="2">
    <location>
        <begin position="20"/>
        <end position="162"/>
    </location>
</feature>
<gene>
    <name evidence="4" type="ORF">E2L08_11915</name>
</gene>
<feature type="signal peptide" evidence="2">
    <location>
        <begin position="1"/>
        <end position="19"/>
    </location>
</feature>
<dbReference type="Proteomes" id="UP000295701">
    <property type="component" value="Unassembled WGS sequence"/>
</dbReference>
<reference evidence="4 5" key="1">
    <citation type="submission" date="2019-03" db="EMBL/GenBank/DDBJ databases">
        <title>Primorskyibacter sp. SS33 isolated from sediments.</title>
        <authorList>
            <person name="Xunke S."/>
        </authorList>
    </citation>
    <scope>NUCLEOTIDE SEQUENCE [LARGE SCALE GENOMIC DNA]</scope>
    <source>
        <strain evidence="4 5">SS33</strain>
    </source>
</reference>
<dbReference type="InterPro" id="IPR052037">
    <property type="entry name" value="LPS_export_LptA"/>
</dbReference>
<dbReference type="GO" id="GO:0030288">
    <property type="term" value="C:outer membrane-bounded periplasmic space"/>
    <property type="evidence" value="ECO:0007669"/>
    <property type="project" value="TreeGrafter"/>
</dbReference>
<dbReference type="EMBL" id="SNAA01000013">
    <property type="protein sequence ID" value="TDL78193.1"/>
    <property type="molecule type" value="Genomic_DNA"/>
</dbReference>
<evidence type="ECO:0000313" key="4">
    <source>
        <dbReference type="EMBL" id="TDL78193.1"/>
    </source>
</evidence>
<dbReference type="GO" id="GO:0017089">
    <property type="term" value="F:glycolipid transfer activity"/>
    <property type="evidence" value="ECO:0007669"/>
    <property type="project" value="TreeGrafter"/>
</dbReference>
<keyword evidence="1 2" id="KW-0732">Signal</keyword>
<evidence type="ECO:0000256" key="1">
    <source>
        <dbReference type="ARBA" id="ARBA00022729"/>
    </source>
</evidence>
<dbReference type="GO" id="GO:0015920">
    <property type="term" value="P:lipopolysaccharide transport"/>
    <property type="evidence" value="ECO:0007669"/>
    <property type="project" value="TreeGrafter"/>
</dbReference>
<dbReference type="RefSeq" id="WP_133397317.1">
    <property type="nucleotide sequence ID" value="NZ_SNAA01000013.1"/>
</dbReference>
<evidence type="ECO:0000313" key="5">
    <source>
        <dbReference type="Proteomes" id="UP000295701"/>
    </source>
</evidence>
<dbReference type="AlphaFoldDB" id="A0A4R6AAQ8"/>
<dbReference type="Pfam" id="PF03968">
    <property type="entry name" value="LptD_N"/>
    <property type="match status" value="1"/>
</dbReference>
<evidence type="ECO:0000256" key="2">
    <source>
        <dbReference type="SAM" id="SignalP"/>
    </source>
</evidence>
<dbReference type="PANTHER" id="PTHR36504">
    <property type="entry name" value="LIPOPOLYSACCHARIDE EXPORT SYSTEM PROTEIN LPTA"/>
    <property type="match status" value="1"/>
</dbReference>
<name>A0A4R6AAQ8_9RHOB</name>
<evidence type="ECO:0000259" key="3">
    <source>
        <dbReference type="Pfam" id="PF03968"/>
    </source>
</evidence>
<dbReference type="PANTHER" id="PTHR36504:SF1">
    <property type="entry name" value="LIPOPOLYSACCHARIDE EXPORT SYSTEM PROTEIN LPTA"/>
    <property type="match status" value="1"/>
</dbReference>
<keyword evidence="5" id="KW-1185">Reference proteome</keyword>
<organism evidence="4 5">
    <name type="scientific">Palleronia sediminis</name>
    <dbReference type="NCBI Taxonomy" id="2547833"/>
    <lineage>
        <taxon>Bacteria</taxon>
        <taxon>Pseudomonadati</taxon>
        <taxon>Pseudomonadota</taxon>
        <taxon>Alphaproteobacteria</taxon>
        <taxon>Rhodobacterales</taxon>
        <taxon>Roseobacteraceae</taxon>
        <taxon>Palleronia</taxon>
    </lineage>
</organism>
<accession>A0A4R6AAQ8</accession>
<dbReference type="Gene3D" id="2.60.450.10">
    <property type="entry name" value="Lipopolysaccharide (LPS) transport protein A like domain"/>
    <property type="match status" value="1"/>
</dbReference>
<dbReference type="OrthoDB" id="9811926at2"/>
<dbReference type="InterPro" id="IPR005653">
    <property type="entry name" value="OstA-like_N"/>
</dbReference>
<dbReference type="GO" id="GO:0009279">
    <property type="term" value="C:cell outer membrane"/>
    <property type="evidence" value="ECO:0007669"/>
    <property type="project" value="TreeGrafter"/>
</dbReference>
<proteinExistence type="predicted"/>
<comment type="caution">
    <text evidence="4">The sequence shown here is derived from an EMBL/GenBank/DDBJ whole genome shotgun (WGS) entry which is preliminary data.</text>
</comment>
<sequence>MRLALFATLATLAAAPALSQDAQVDFGGLRQDTSLPVEVAADKLQVNQADGTATFSGNVLVTQGEMRLEAAEILVNYAQGGEAGRIRSLEATGGVTLVNGAEAAESQSATYDIDAGTVEMTGDVVLTQGPAALSGDALSIDLATGTGTMQGRVRTVFQPSGQ</sequence>
<protein>
    <submittedName>
        <fullName evidence="4">Lipopolysaccharide transport periplasmic protein LptA</fullName>
    </submittedName>
</protein>